<dbReference type="Pfam" id="PF15297">
    <property type="entry name" value="CKAP2_C"/>
    <property type="match status" value="2"/>
</dbReference>
<evidence type="ECO:0000256" key="2">
    <source>
        <dbReference type="ARBA" id="ARBA00009468"/>
    </source>
</evidence>
<feature type="region of interest" description="Disordered" evidence="6">
    <location>
        <begin position="122"/>
        <end position="147"/>
    </location>
</feature>
<dbReference type="KEGG" id="csem:103397874"/>
<feature type="compositionally biased region" description="Basic and acidic residues" evidence="6">
    <location>
        <begin position="43"/>
        <end position="67"/>
    </location>
</feature>
<comment type="similarity">
    <text evidence="2">Belongs to the CKAP2 family.</text>
</comment>
<reference evidence="8" key="2">
    <citation type="submission" date="2025-08" db="UniProtKB">
        <authorList>
            <consortium name="Ensembl"/>
        </authorList>
    </citation>
    <scope>IDENTIFICATION</scope>
</reference>
<evidence type="ECO:0000313" key="8">
    <source>
        <dbReference type="Ensembl" id="ENSCSEP00000032069.1"/>
    </source>
</evidence>
<evidence type="ECO:0000259" key="7">
    <source>
        <dbReference type="Pfam" id="PF15297"/>
    </source>
</evidence>
<proteinExistence type="inferred from homology"/>
<sequence length="711" mass="79197">MEEEAVSIISRNELRKQKLTEYLAEKRRVKKPNPRSYLYNDCQNKKTERSSQKDFKENENKGPSEKDINQIRKVTASGSQAIKPTGPKEFGFSNKINIKSNILAERQNPRWFAASSSSAKTNPELKVSRTNPTKTTAVGQIKSQPTRKKSALVDSRYRCVSNAVCQVPENSGGGRVNLGPLIKTKTGLIPAVTHTKKILSSVKVSRPTVADITNTAPCAPNMSRLKSLSSIPFSQNSTVVQRKFTTVSSVNKPVNQRVTESADTAVHGVGRLNSKPPMVYSQKLKSLDKRTIPRTTNSASLFAEKSSLHKSVPRDKKNVLQSENVQPKKDKESADTGKRQTAALRQRETWETTTDTQKIKTHIPANALKSQAGGNKIGASVMSMRVSRLGKSFCHTGPDVGTKTPKLPVRLIPKTEVKKVTAAQEERMRKLQEWREAKGISYKRPAMPVKPQVKPAAETPQPFSTAKKEEDDAYSLISAVDRSLDDCIKLLKDGCPPDKVKQVLSRLPSVSQKFAKYWICQVRLMEREDNLDVLPIFEEAVRVVLEPVDELRMVVFEILKKKDMRASEVKEKGKLQALTLPTSPENDNTVMTPKPSRVLLTGEKGASSVVKYKITATPGQKGKPGRLEGQVIRFLTPVRRSVRIERASALYPKSLQDHDVCVSSFRDLISELEGEEEKEGNVSPSISDTPLYIYRQNEALENKVSVQLVYD</sequence>
<dbReference type="CTD" id="150468"/>
<feature type="compositionally biased region" description="Basic and acidic residues" evidence="6">
    <location>
        <begin position="326"/>
        <end position="338"/>
    </location>
</feature>
<dbReference type="Ensembl" id="ENSCSET00000032487.1">
    <property type="protein sequence ID" value="ENSCSEP00000032069.1"/>
    <property type="gene ID" value="ENSCSEG00000020588.1"/>
</dbReference>
<dbReference type="InterPro" id="IPR052855">
    <property type="entry name" value="CKAP2-like"/>
</dbReference>
<dbReference type="GO" id="GO:0005829">
    <property type="term" value="C:cytosol"/>
    <property type="evidence" value="ECO:0007669"/>
    <property type="project" value="TreeGrafter"/>
</dbReference>
<dbReference type="GO" id="GO:0072686">
    <property type="term" value="C:mitotic spindle"/>
    <property type="evidence" value="ECO:0007669"/>
    <property type="project" value="TreeGrafter"/>
</dbReference>
<evidence type="ECO:0000256" key="4">
    <source>
        <dbReference type="ARBA" id="ARBA00022553"/>
    </source>
</evidence>
<keyword evidence="9" id="KW-1185">Reference proteome</keyword>
<feature type="compositionally biased region" description="Polar residues" evidence="6">
    <location>
        <begin position="128"/>
        <end position="144"/>
    </location>
</feature>
<evidence type="ECO:0000256" key="1">
    <source>
        <dbReference type="ARBA" id="ARBA00004245"/>
    </source>
</evidence>
<name>A0A3P8WZ70_CYNSE</name>
<accession>A0A3P8WZ70</accession>
<organism evidence="8 9">
    <name type="scientific">Cynoglossus semilaevis</name>
    <name type="common">Tongue sole</name>
    <dbReference type="NCBI Taxonomy" id="244447"/>
    <lineage>
        <taxon>Eukaryota</taxon>
        <taxon>Metazoa</taxon>
        <taxon>Chordata</taxon>
        <taxon>Craniata</taxon>
        <taxon>Vertebrata</taxon>
        <taxon>Euteleostomi</taxon>
        <taxon>Actinopterygii</taxon>
        <taxon>Neopterygii</taxon>
        <taxon>Teleostei</taxon>
        <taxon>Neoteleostei</taxon>
        <taxon>Acanthomorphata</taxon>
        <taxon>Carangaria</taxon>
        <taxon>Pleuronectiformes</taxon>
        <taxon>Pleuronectoidei</taxon>
        <taxon>Cynoglossidae</taxon>
        <taxon>Cynoglossinae</taxon>
        <taxon>Cynoglossus</taxon>
    </lineage>
</organism>
<evidence type="ECO:0000256" key="5">
    <source>
        <dbReference type="ARBA" id="ARBA00023212"/>
    </source>
</evidence>
<dbReference type="OrthoDB" id="6288182at2759"/>
<evidence type="ECO:0000313" key="9">
    <source>
        <dbReference type="Proteomes" id="UP000265120"/>
    </source>
</evidence>
<feature type="region of interest" description="Disordered" evidence="6">
    <location>
        <begin position="298"/>
        <end position="357"/>
    </location>
</feature>
<evidence type="ECO:0000256" key="6">
    <source>
        <dbReference type="SAM" id="MobiDB-lite"/>
    </source>
</evidence>
<comment type="subcellular location">
    <subcellularLocation>
        <location evidence="1">Cytoplasm</location>
        <location evidence="1">Cytoskeleton</location>
    </subcellularLocation>
</comment>
<dbReference type="InParanoid" id="A0A3P8WZ70"/>
<dbReference type="PANTHER" id="PTHR47078">
    <property type="entry name" value="CYTOSKELETON-ASSOCIATED PROTEIN 2-LIKE"/>
    <property type="match status" value="1"/>
</dbReference>
<protein>
    <submittedName>
        <fullName evidence="8">Cytoskeleton associated protein 2-like</fullName>
    </submittedName>
</protein>
<dbReference type="STRING" id="244447.ENSCSEP00000032069"/>
<dbReference type="GeneID" id="103397874"/>
<dbReference type="AlphaFoldDB" id="A0A3P8WZ70"/>
<keyword evidence="5" id="KW-0206">Cytoskeleton</keyword>
<dbReference type="PANTHER" id="PTHR47078:SF1">
    <property type="entry name" value="CYTOSKELETON-ASSOCIATED PROTEIN 2-LIKE"/>
    <property type="match status" value="1"/>
</dbReference>
<evidence type="ECO:0000256" key="3">
    <source>
        <dbReference type="ARBA" id="ARBA00022490"/>
    </source>
</evidence>
<dbReference type="Proteomes" id="UP000265120">
    <property type="component" value="Chromosome Z"/>
</dbReference>
<dbReference type="GeneTree" id="ENSGT00530000063691"/>
<keyword evidence="4" id="KW-0597">Phosphoprotein</keyword>
<reference evidence="8 9" key="1">
    <citation type="journal article" date="2014" name="Nat. Genet.">
        <title>Whole-genome sequence of a flatfish provides insights into ZW sex chromosome evolution and adaptation to a benthic lifestyle.</title>
        <authorList>
            <person name="Chen S."/>
            <person name="Zhang G."/>
            <person name="Shao C."/>
            <person name="Huang Q."/>
            <person name="Liu G."/>
            <person name="Zhang P."/>
            <person name="Song W."/>
            <person name="An N."/>
            <person name="Chalopin D."/>
            <person name="Volff J.N."/>
            <person name="Hong Y."/>
            <person name="Li Q."/>
            <person name="Sha Z."/>
            <person name="Zhou H."/>
            <person name="Xie M."/>
            <person name="Yu Q."/>
            <person name="Liu Y."/>
            <person name="Xiang H."/>
            <person name="Wang N."/>
            <person name="Wu K."/>
            <person name="Yang C."/>
            <person name="Zhou Q."/>
            <person name="Liao X."/>
            <person name="Yang L."/>
            <person name="Hu Q."/>
            <person name="Zhang J."/>
            <person name="Meng L."/>
            <person name="Jin L."/>
            <person name="Tian Y."/>
            <person name="Lian J."/>
            <person name="Yang J."/>
            <person name="Miao G."/>
            <person name="Liu S."/>
            <person name="Liang Z."/>
            <person name="Yan F."/>
            <person name="Li Y."/>
            <person name="Sun B."/>
            <person name="Zhang H."/>
            <person name="Zhang J."/>
            <person name="Zhu Y."/>
            <person name="Du M."/>
            <person name="Zhao Y."/>
            <person name="Schartl M."/>
            <person name="Tang Q."/>
            <person name="Wang J."/>
        </authorList>
    </citation>
    <scope>NUCLEOTIDE SEQUENCE</scope>
</reference>
<feature type="region of interest" description="Disordered" evidence="6">
    <location>
        <begin position="33"/>
        <end position="67"/>
    </location>
</feature>
<dbReference type="InterPro" id="IPR029197">
    <property type="entry name" value="CKAP2_C"/>
</dbReference>
<reference evidence="8" key="3">
    <citation type="submission" date="2025-09" db="UniProtKB">
        <authorList>
            <consortium name="Ensembl"/>
        </authorList>
    </citation>
    <scope>IDENTIFICATION</scope>
</reference>
<feature type="domain" description="Cytoskeleton-associated protein 2 C-terminal" evidence="7">
    <location>
        <begin position="601"/>
        <end position="676"/>
    </location>
</feature>
<feature type="domain" description="Cytoskeleton-associated protein 2 C-terminal" evidence="7">
    <location>
        <begin position="421"/>
        <end position="571"/>
    </location>
</feature>
<keyword evidence="3" id="KW-0963">Cytoplasm</keyword>
<dbReference type="GO" id="GO:0005813">
    <property type="term" value="C:centrosome"/>
    <property type="evidence" value="ECO:0007669"/>
    <property type="project" value="TreeGrafter"/>
</dbReference>
<dbReference type="RefSeq" id="XP_008334513.1">
    <property type="nucleotide sequence ID" value="XM_008336291.3"/>
</dbReference>